<keyword evidence="5" id="KW-0732">Signal</keyword>
<protein>
    <submittedName>
        <fullName evidence="16">Vitamin B12 transporter</fullName>
    </submittedName>
</protein>
<dbReference type="InterPro" id="IPR012910">
    <property type="entry name" value="Plug_dom"/>
</dbReference>
<dbReference type="PANTHER" id="PTHR30069">
    <property type="entry name" value="TONB-DEPENDENT OUTER MEMBRANE RECEPTOR"/>
    <property type="match status" value="1"/>
</dbReference>
<dbReference type="PROSITE" id="PS52016">
    <property type="entry name" value="TONB_DEPENDENT_REC_3"/>
    <property type="match status" value="1"/>
</dbReference>
<evidence type="ECO:0000256" key="4">
    <source>
        <dbReference type="ARBA" id="ARBA00022692"/>
    </source>
</evidence>
<dbReference type="PANTHER" id="PTHR30069:SF53">
    <property type="entry name" value="COLICIN I RECEPTOR-RELATED"/>
    <property type="match status" value="1"/>
</dbReference>
<keyword evidence="7 12" id="KW-0798">TonB box</keyword>
<accession>A0ABY1S1N3</accession>
<evidence type="ECO:0000259" key="14">
    <source>
        <dbReference type="Pfam" id="PF00593"/>
    </source>
</evidence>
<dbReference type="InterPro" id="IPR039426">
    <property type="entry name" value="TonB-dep_rcpt-like"/>
</dbReference>
<dbReference type="SUPFAM" id="SSF56935">
    <property type="entry name" value="Porins"/>
    <property type="match status" value="1"/>
</dbReference>
<dbReference type="Pfam" id="PF00593">
    <property type="entry name" value="TonB_dep_Rec_b-barrel"/>
    <property type="match status" value="1"/>
</dbReference>
<reference evidence="16 17" key="1">
    <citation type="submission" date="2017-05" db="EMBL/GenBank/DDBJ databases">
        <authorList>
            <person name="Varghese N."/>
            <person name="Submissions S."/>
        </authorList>
    </citation>
    <scope>NUCLEOTIDE SEQUENCE [LARGE SCALE GENOMIC DNA]</scope>
    <source>
        <strain evidence="16 17">CGMCC 1.7287</strain>
    </source>
</reference>
<comment type="subcellular location">
    <subcellularLocation>
        <location evidence="1 11">Cell outer membrane</location>
        <topology evidence="1 11">Multi-pass membrane protein</topology>
    </subcellularLocation>
</comment>
<dbReference type="InterPro" id="IPR010101">
    <property type="entry name" value="B12_transptr_BtuB"/>
</dbReference>
<gene>
    <name evidence="16" type="ORF">SAMN04487964_110106</name>
</gene>
<feature type="domain" description="TonB-dependent receptor-like beta-barrel" evidence="14">
    <location>
        <begin position="181"/>
        <end position="602"/>
    </location>
</feature>
<dbReference type="InterPro" id="IPR010916">
    <property type="entry name" value="TonB_box_CS"/>
</dbReference>
<evidence type="ECO:0000259" key="15">
    <source>
        <dbReference type="Pfam" id="PF07715"/>
    </source>
</evidence>
<dbReference type="InterPro" id="IPR037066">
    <property type="entry name" value="Plug_dom_sf"/>
</dbReference>
<comment type="caution">
    <text evidence="16">The sequence shown here is derived from an EMBL/GenBank/DDBJ whole genome shotgun (WGS) entry which is preliminary data.</text>
</comment>
<keyword evidence="2 11" id="KW-0813">Transport</keyword>
<dbReference type="InterPro" id="IPR000531">
    <property type="entry name" value="Beta-barrel_TonB"/>
</dbReference>
<dbReference type="EMBL" id="FXWV01000010">
    <property type="protein sequence ID" value="SMR75568.1"/>
    <property type="molecule type" value="Genomic_DNA"/>
</dbReference>
<evidence type="ECO:0000256" key="5">
    <source>
        <dbReference type="ARBA" id="ARBA00022729"/>
    </source>
</evidence>
<dbReference type="CDD" id="cd01347">
    <property type="entry name" value="ligand_gated_channel"/>
    <property type="match status" value="1"/>
</dbReference>
<evidence type="ECO:0000313" key="16">
    <source>
        <dbReference type="EMBL" id="SMR75568.1"/>
    </source>
</evidence>
<sequence length="628" mass="69340">MRAGGRAQESDRHIMKQLSIPVALLLGTSVMAVQAQTNPDTLLVTATRTAQTADQALASVTVIDREEIERKQAQTVTELLAQTPGVVVTNNGGRGKNTSIFLRGTSSDHLLVMIDGVKAGSATSGGFSFQHLSPDQIERIEIVRGPRSSLYGSEAVGGVIQIFTRKGKEGFKPRFSVGAGSDDSREVTLGVSGGNDQGWYNLGVSDYSTDGIDVKTADISSHEPDDDGYDNRSYTLSGGYRFNEMVEAQLHWSQSRGDSDYDSYYDYSSTPEAEPMTNWNDKSRVQSLGGSLILTPLDGWNVKLSGGRTTDVQKHYDHGVYQYDYETERDTVSLQSEHLISQTSQLTWGVDYQQDKVSSESTVYDVTSRDNKGVFGLYQLYLGQHDLAFSLRHDNNEQFGEHTTGSVAWGVELPRNFRLTASYGTAFSAPTFNDLYWPNAGDEDLEPEESESIEIGLSGDHAGVQWFANLYQTDIESLISGWPPANVSEARIRGLELAASTQLLGWNVSAGLDLMDPKNLANDIEPTQKDLLLRRARKVFRFSADRDFGAYSFGGTLQAIGVRHDEIHPKTNVRLAGYTTVDLRGSYALGNDWSLKAKVENLLDEDYQTARGYNQPDRTYWLSLHYAP</sequence>
<feature type="short sequence motif" description="TonB box" evidence="12">
    <location>
        <begin position="41"/>
        <end position="47"/>
    </location>
</feature>
<dbReference type="NCBIfam" id="TIGR01779">
    <property type="entry name" value="TonB-B12"/>
    <property type="match status" value="1"/>
</dbReference>
<keyword evidence="9 11" id="KW-0472">Membrane</keyword>
<proteinExistence type="inferred from homology"/>
<evidence type="ECO:0000256" key="7">
    <source>
        <dbReference type="ARBA" id="ARBA00023077"/>
    </source>
</evidence>
<keyword evidence="17" id="KW-1185">Reference proteome</keyword>
<keyword evidence="4 11" id="KW-0812">Transmembrane</keyword>
<dbReference type="Gene3D" id="2.170.130.10">
    <property type="entry name" value="TonB-dependent receptor, plug domain"/>
    <property type="match status" value="1"/>
</dbReference>
<dbReference type="Gene3D" id="2.40.170.20">
    <property type="entry name" value="TonB-dependent receptor, beta-barrel domain"/>
    <property type="match status" value="1"/>
</dbReference>
<evidence type="ECO:0000256" key="1">
    <source>
        <dbReference type="ARBA" id="ARBA00004571"/>
    </source>
</evidence>
<evidence type="ECO:0000313" key="17">
    <source>
        <dbReference type="Proteomes" id="UP001159257"/>
    </source>
</evidence>
<keyword evidence="10 11" id="KW-0998">Cell outer membrane</keyword>
<keyword evidence="3 11" id="KW-1134">Transmembrane beta strand</keyword>
<evidence type="ECO:0000256" key="13">
    <source>
        <dbReference type="RuleBase" id="RU003357"/>
    </source>
</evidence>
<dbReference type="Proteomes" id="UP001159257">
    <property type="component" value="Unassembled WGS sequence"/>
</dbReference>
<evidence type="ECO:0000256" key="12">
    <source>
        <dbReference type="PROSITE-ProRule" id="PRU10143"/>
    </source>
</evidence>
<feature type="domain" description="TonB-dependent receptor plug" evidence="15">
    <location>
        <begin position="55"/>
        <end position="159"/>
    </location>
</feature>
<comment type="similarity">
    <text evidence="11 13">Belongs to the TonB-dependent receptor family.</text>
</comment>
<dbReference type="PROSITE" id="PS00430">
    <property type="entry name" value="TONB_DEPENDENT_REC_1"/>
    <property type="match status" value="1"/>
</dbReference>
<evidence type="ECO:0000256" key="8">
    <source>
        <dbReference type="ARBA" id="ARBA00023114"/>
    </source>
</evidence>
<evidence type="ECO:0000256" key="11">
    <source>
        <dbReference type="PROSITE-ProRule" id="PRU01360"/>
    </source>
</evidence>
<dbReference type="InterPro" id="IPR036942">
    <property type="entry name" value="Beta-barrel_TonB_sf"/>
</dbReference>
<evidence type="ECO:0000256" key="3">
    <source>
        <dbReference type="ARBA" id="ARBA00022452"/>
    </source>
</evidence>
<evidence type="ECO:0000256" key="10">
    <source>
        <dbReference type="ARBA" id="ARBA00023237"/>
    </source>
</evidence>
<organism evidence="16 17">
    <name type="scientific">Marinobacterium sediminicola</name>
    <dbReference type="NCBI Taxonomy" id="518898"/>
    <lineage>
        <taxon>Bacteria</taxon>
        <taxon>Pseudomonadati</taxon>
        <taxon>Pseudomonadota</taxon>
        <taxon>Gammaproteobacteria</taxon>
        <taxon>Oceanospirillales</taxon>
        <taxon>Oceanospirillaceae</taxon>
        <taxon>Marinobacterium</taxon>
    </lineage>
</organism>
<keyword evidence="8" id="KW-0626">Porin</keyword>
<keyword evidence="6" id="KW-0406">Ion transport</keyword>
<evidence type="ECO:0000256" key="6">
    <source>
        <dbReference type="ARBA" id="ARBA00023065"/>
    </source>
</evidence>
<evidence type="ECO:0000256" key="9">
    <source>
        <dbReference type="ARBA" id="ARBA00023136"/>
    </source>
</evidence>
<name>A0ABY1S1N3_9GAMM</name>
<dbReference type="Pfam" id="PF07715">
    <property type="entry name" value="Plug"/>
    <property type="match status" value="1"/>
</dbReference>
<evidence type="ECO:0000256" key="2">
    <source>
        <dbReference type="ARBA" id="ARBA00022448"/>
    </source>
</evidence>